<keyword evidence="2" id="KW-1185">Reference proteome</keyword>
<sequence length="110" mass="12123">MNELTALCTVAVETALGVSSTTPVGNGIRIDDGPLKGYVVQFSPRVRETFERIRNDTAASSVLTAVSRAIRDDAGYIARTNQIHHFHGIRVYRPNRAKMLKIEAKLLDAK</sequence>
<dbReference type="RefSeq" id="WP_395130590.1">
    <property type="nucleotide sequence ID" value="NZ_JBIMPM010000039.1"/>
</dbReference>
<evidence type="ECO:0000313" key="2">
    <source>
        <dbReference type="Proteomes" id="UP001609186"/>
    </source>
</evidence>
<evidence type="ECO:0008006" key="3">
    <source>
        <dbReference type="Google" id="ProtNLM"/>
    </source>
</evidence>
<gene>
    <name evidence="1" type="ORF">ACGTRS_25700</name>
</gene>
<dbReference type="Proteomes" id="UP001609186">
    <property type="component" value="Unassembled WGS sequence"/>
</dbReference>
<proteinExistence type="predicted"/>
<protein>
    <recommendedName>
        <fullName evidence="3">Bacteriophage protein</fullName>
    </recommendedName>
</protein>
<reference evidence="1 2" key="1">
    <citation type="submission" date="2024-10" db="EMBL/GenBank/DDBJ databases">
        <title>Burkholderia semiarida in Mexico.</title>
        <authorList>
            <person name="Estrada P."/>
        </authorList>
    </citation>
    <scope>NUCLEOTIDE SEQUENCE [LARGE SCALE GENOMIC DNA]</scope>
    <source>
        <strain evidence="1 2">CLM7-1</strain>
    </source>
</reference>
<comment type="caution">
    <text evidence="1">The sequence shown here is derived from an EMBL/GenBank/DDBJ whole genome shotgun (WGS) entry which is preliminary data.</text>
</comment>
<evidence type="ECO:0000313" key="1">
    <source>
        <dbReference type="EMBL" id="MFH5254633.1"/>
    </source>
</evidence>
<dbReference type="EMBL" id="JBIMPM010000039">
    <property type="protein sequence ID" value="MFH5254633.1"/>
    <property type="molecule type" value="Genomic_DNA"/>
</dbReference>
<name>A0ABW7LDC8_9BURK</name>
<organism evidence="1 2">
    <name type="scientific">Burkholderia semiarida</name>
    <dbReference type="NCBI Taxonomy" id="2843303"/>
    <lineage>
        <taxon>Bacteria</taxon>
        <taxon>Pseudomonadati</taxon>
        <taxon>Pseudomonadota</taxon>
        <taxon>Betaproteobacteria</taxon>
        <taxon>Burkholderiales</taxon>
        <taxon>Burkholderiaceae</taxon>
        <taxon>Burkholderia</taxon>
        <taxon>Burkholderia cepacia complex</taxon>
    </lineage>
</organism>
<accession>A0ABW7LDC8</accession>